<sequence length="313" mass="34721">MGSIISPCIQALRDAKQQFNEIALAQKLVTFSEEAHFARELIRASVPGDISNPRDQRNARYCLYQCTPDSIRNAIVSVAAVGLSLNPVLKQAYLVPRWNKKKRILECCLELSWQGMINLAKEAGVIEYCAAEQVYEEDIQTGSFVYQGALKPPVHQGNPFSPTRGKCVGVYCVAVLPGDKYITTVMNREELDIIASMSHSSVRDTWQGEMDKKSVIKRAFKTWPKPRNNLQVNSLHQLINHGQVKNFLRVPDVGAVSDSIVSNDSPARLAHDAASPAKTQWNNLVQNGLNDSCLTPTDLQQTSATTNVVTLRK</sequence>
<dbReference type="EMBL" id="JBEWTB010000003">
    <property type="protein sequence ID" value="MET4759544.1"/>
    <property type="molecule type" value="Genomic_DNA"/>
</dbReference>
<proteinExistence type="predicted"/>
<dbReference type="Pfam" id="PF03837">
    <property type="entry name" value="RecT"/>
    <property type="match status" value="1"/>
</dbReference>
<organism evidence="1 2">
    <name type="scientific">Endozoicomonas lisbonensis</name>
    <dbReference type="NCBI Taxonomy" id="3120522"/>
    <lineage>
        <taxon>Bacteria</taxon>
        <taxon>Pseudomonadati</taxon>
        <taxon>Pseudomonadota</taxon>
        <taxon>Gammaproteobacteria</taxon>
        <taxon>Oceanospirillales</taxon>
        <taxon>Endozoicomonadaceae</taxon>
        <taxon>Endozoicomonas</taxon>
    </lineage>
</organism>
<protein>
    <submittedName>
        <fullName evidence="1">Phage RecT family recombinase</fullName>
    </submittedName>
</protein>
<dbReference type="Proteomes" id="UP001549366">
    <property type="component" value="Unassembled WGS sequence"/>
</dbReference>
<dbReference type="InterPro" id="IPR004590">
    <property type="entry name" value="ssDNA_annealing_RecT"/>
</dbReference>
<gene>
    <name evidence="1" type="ORF">V5J35_004863</name>
</gene>
<name>A0ABV2SQC4_9GAMM</name>
<reference evidence="1 2" key="1">
    <citation type="submission" date="2024-06" db="EMBL/GenBank/DDBJ databases">
        <title>Genomic Encyclopedia of Type Strains, Phase V (KMG-V): Genome sequencing to study the core and pangenomes of soil and plant-associated prokaryotes.</title>
        <authorList>
            <person name="Whitman W."/>
        </authorList>
    </citation>
    <scope>NUCLEOTIDE SEQUENCE [LARGE SCALE GENOMIC DNA]</scope>
    <source>
        <strain evidence="1 2">NE40</strain>
    </source>
</reference>
<dbReference type="InterPro" id="IPR018330">
    <property type="entry name" value="RecT_fam"/>
</dbReference>
<dbReference type="NCBIfam" id="TIGR00616">
    <property type="entry name" value="rect"/>
    <property type="match status" value="1"/>
</dbReference>
<comment type="caution">
    <text evidence="1">The sequence shown here is derived from an EMBL/GenBank/DDBJ whole genome shotgun (WGS) entry which is preliminary data.</text>
</comment>
<keyword evidence="2" id="KW-1185">Reference proteome</keyword>
<accession>A0ABV2SQC4</accession>
<evidence type="ECO:0000313" key="2">
    <source>
        <dbReference type="Proteomes" id="UP001549366"/>
    </source>
</evidence>
<evidence type="ECO:0000313" key="1">
    <source>
        <dbReference type="EMBL" id="MET4759544.1"/>
    </source>
</evidence>
<dbReference type="RefSeq" id="WP_354011481.1">
    <property type="nucleotide sequence ID" value="NZ_JBEWTA010000002.1"/>
</dbReference>